<proteinExistence type="predicted"/>
<reference evidence="1 2" key="2">
    <citation type="journal article" date="2022" name="Mol. Ecol. Resour.">
        <title>The genomes of chicory, endive, great burdock and yacon provide insights into Asteraceae paleo-polyploidization history and plant inulin production.</title>
        <authorList>
            <person name="Fan W."/>
            <person name="Wang S."/>
            <person name="Wang H."/>
            <person name="Wang A."/>
            <person name="Jiang F."/>
            <person name="Liu H."/>
            <person name="Zhao H."/>
            <person name="Xu D."/>
            <person name="Zhang Y."/>
        </authorList>
    </citation>
    <scope>NUCLEOTIDE SEQUENCE [LARGE SCALE GENOMIC DNA]</scope>
    <source>
        <strain evidence="2">cv. Niubang</strain>
    </source>
</reference>
<accession>A0ACB8XLX8</accession>
<comment type="caution">
    <text evidence="1">The sequence shown here is derived from an EMBL/GenBank/DDBJ whole genome shotgun (WGS) entry which is preliminary data.</text>
</comment>
<gene>
    <name evidence="1" type="ORF">L6452_43113</name>
</gene>
<evidence type="ECO:0000313" key="2">
    <source>
        <dbReference type="Proteomes" id="UP001055879"/>
    </source>
</evidence>
<reference evidence="2" key="1">
    <citation type="journal article" date="2022" name="Mol. Ecol. Resour.">
        <title>The genomes of chicory, endive, great burdock and yacon provide insights into Asteraceae palaeo-polyploidization history and plant inulin production.</title>
        <authorList>
            <person name="Fan W."/>
            <person name="Wang S."/>
            <person name="Wang H."/>
            <person name="Wang A."/>
            <person name="Jiang F."/>
            <person name="Liu H."/>
            <person name="Zhao H."/>
            <person name="Xu D."/>
            <person name="Zhang Y."/>
        </authorList>
    </citation>
    <scope>NUCLEOTIDE SEQUENCE [LARGE SCALE GENOMIC DNA]</scope>
    <source>
        <strain evidence="2">cv. Niubang</strain>
    </source>
</reference>
<keyword evidence="2" id="KW-1185">Reference proteome</keyword>
<dbReference type="EMBL" id="CM042063">
    <property type="protein sequence ID" value="KAI3668040.1"/>
    <property type="molecule type" value="Genomic_DNA"/>
</dbReference>
<evidence type="ECO:0000313" key="1">
    <source>
        <dbReference type="EMBL" id="KAI3668040.1"/>
    </source>
</evidence>
<protein>
    <submittedName>
        <fullName evidence="1">Uncharacterized protein</fullName>
    </submittedName>
</protein>
<dbReference type="Proteomes" id="UP001055879">
    <property type="component" value="Linkage Group LG17"/>
</dbReference>
<name>A0ACB8XLX8_ARCLA</name>
<organism evidence="1 2">
    <name type="scientific">Arctium lappa</name>
    <name type="common">Greater burdock</name>
    <name type="synonym">Lappa major</name>
    <dbReference type="NCBI Taxonomy" id="4217"/>
    <lineage>
        <taxon>Eukaryota</taxon>
        <taxon>Viridiplantae</taxon>
        <taxon>Streptophyta</taxon>
        <taxon>Embryophyta</taxon>
        <taxon>Tracheophyta</taxon>
        <taxon>Spermatophyta</taxon>
        <taxon>Magnoliopsida</taxon>
        <taxon>eudicotyledons</taxon>
        <taxon>Gunneridae</taxon>
        <taxon>Pentapetalae</taxon>
        <taxon>asterids</taxon>
        <taxon>campanulids</taxon>
        <taxon>Asterales</taxon>
        <taxon>Asteraceae</taxon>
        <taxon>Carduoideae</taxon>
        <taxon>Cardueae</taxon>
        <taxon>Arctiinae</taxon>
        <taxon>Arctium</taxon>
    </lineage>
</organism>
<sequence length="193" mass="20925">MDRFTGGFSSDSTWTIHSDYGLFGISDTRDNSILSEFGWNFQQPPPEFDRIDYGGCCGVPEETNPTTSAVAVQSQAGSVENTGDVSVSNPLVSSSSFEDRPETSAASGDAASSVKPPSSETGITYDVVLYIDGLQFSSDPQQWQPQPPLRRTSSEFEPIEISRFVAKTRKFNNEHSHLLSSSGCLSIPISPDQ</sequence>